<keyword evidence="2" id="KW-0645">Protease</keyword>
<evidence type="ECO:0000256" key="6">
    <source>
        <dbReference type="ARBA" id="ARBA00023049"/>
    </source>
</evidence>
<evidence type="ECO:0000313" key="10">
    <source>
        <dbReference type="Proteomes" id="UP000199512"/>
    </source>
</evidence>
<dbReference type="OrthoDB" id="9804482at2"/>
<evidence type="ECO:0000259" key="8">
    <source>
        <dbReference type="PROSITE" id="PS50249"/>
    </source>
</evidence>
<dbReference type="PROSITE" id="PS01302">
    <property type="entry name" value="UPF0758"/>
    <property type="match status" value="1"/>
</dbReference>
<reference evidence="9 10" key="1">
    <citation type="submission" date="2016-10" db="EMBL/GenBank/DDBJ databases">
        <authorList>
            <person name="de Groot N.N."/>
        </authorList>
    </citation>
    <scope>NUCLEOTIDE SEQUENCE [LARGE SCALE GENOMIC DNA]</scope>
    <source>
        <strain evidence="9 10">Calf135</strain>
    </source>
</reference>
<dbReference type="NCBIfam" id="NF000642">
    <property type="entry name" value="PRK00024.1"/>
    <property type="match status" value="1"/>
</dbReference>
<dbReference type="Pfam" id="PF04002">
    <property type="entry name" value="RadC"/>
    <property type="match status" value="1"/>
</dbReference>
<accession>A0A1H8FP45</accession>
<dbReference type="InterPro" id="IPR046778">
    <property type="entry name" value="UPF0758_N"/>
</dbReference>
<dbReference type="GO" id="GO:0006508">
    <property type="term" value="P:proteolysis"/>
    <property type="evidence" value="ECO:0007669"/>
    <property type="project" value="UniProtKB-KW"/>
</dbReference>
<organism evidence="9 10">
    <name type="scientific">Peptostreptococcus russellii</name>
    <dbReference type="NCBI Taxonomy" id="215200"/>
    <lineage>
        <taxon>Bacteria</taxon>
        <taxon>Bacillati</taxon>
        <taxon>Bacillota</taxon>
        <taxon>Clostridia</taxon>
        <taxon>Peptostreptococcales</taxon>
        <taxon>Peptostreptococcaceae</taxon>
        <taxon>Peptostreptococcus</taxon>
    </lineage>
</organism>
<keyword evidence="10" id="KW-1185">Reference proteome</keyword>
<evidence type="ECO:0000256" key="4">
    <source>
        <dbReference type="ARBA" id="ARBA00022801"/>
    </source>
</evidence>
<name>A0A1H8FP45_9FIRM</name>
<evidence type="ECO:0000256" key="7">
    <source>
        <dbReference type="RuleBase" id="RU003797"/>
    </source>
</evidence>
<evidence type="ECO:0000313" key="9">
    <source>
        <dbReference type="EMBL" id="SEN33482.1"/>
    </source>
</evidence>
<comment type="similarity">
    <text evidence="1 7">Belongs to the UPF0758 family.</text>
</comment>
<sequence>MDIRIKDMNKDEMPREKMMSKGVKYLSNSELLAILIRTGNKKYNALELSSMIIKKSENGIRSLHEMSIDELCNIDGVGPSKATIIKAALELGNRVSNYIPEKYKIKNPWDIYIYYMEEMRYMKKEVFKIVLLNTKNEIISDVDVSVGSLNSSIVHPREVFVEAIRKSANSMILIHNHPSGNPSPSDEDIRITERLMYSGEIIGIEVLDHIIIGDGEYYSMKEEGDI</sequence>
<dbReference type="AlphaFoldDB" id="A0A1H8FP45"/>
<dbReference type="Proteomes" id="UP000199512">
    <property type="component" value="Unassembled WGS sequence"/>
</dbReference>
<dbReference type="PANTHER" id="PTHR30471">
    <property type="entry name" value="DNA REPAIR PROTEIN RADC"/>
    <property type="match status" value="1"/>
</dbReference>
<dbReference type="SUPFAM" id="SSF47781">
    <property type="entry name" value="RuvA domain 2-like"/>
    <property type="match status" value="1"/>
</dbReference>
<evidence type="ECO:0000256" key="1">
    <source>
        <dbReference type="ARBA" id="ARBA00010243"/>
    </source>
</evidence>
<dbReference type="NCBIfam" id="TIGR00608">
    <property type="entry name" value="radc"/>
    <property type="match status" value="1"/>
</dbReference>
<dbReference type="CDD" id="cd08071">
    <property type="entry name" value="MPN_DUF2466"/>
    <property type="match status" value="1"/>
</dbReference>
<keyword evidence="4" id="KW-0378">Hydrolase</keyword>
<protein>
    <submittedName>
        <fullName evidence="9">DNA replication and repair protein RadC</fullName>
    </submittedName>
</protein>
<dbReference type="Gene3D" id="3.40.140.10">
    <property type="entry name" value="Cytidine Deaminase, domain 2"/>
    <property type="match status" value="1"/>
</dbReference>
<dbReference type="InterPro" id="IPR020891">
    <property type="entry name" value="UPF0758_CS"/>
</dbReference>
<evidence type="ECO:0000256" key="3">
    <source>
        <dbReference type="ARBA" id="ARBA00022723"/>
    </source>
</evidence>
<dbReference type="InterPro" id="IPR025657">
    <property type="entry name" value="RadC_JAB"/>
</dbReference>
<dbReference type="GO" id="GO:0046872">
    <property type="term" value="F:metal ion binding"/>
    <property type="evidence" value="ECO:0007669"/>
    <property type="project" value="UniProtKB-KW"/>
</dbReference>
<proteinExistence type="inferred from homology"/>
<keyword evidence="5" id="KW-0862">Zinc</keyword>
<dbReference type="STRING" id="215200.SAMN05216454_102194"/>
<dbReference type="InterPro" id="IPR010994">
    <property type="entry name" value="RuvA_2-like"/>
</dbReference>
<dbReference type="EMBL" id="FODF01000002">
    <property type="protein sequence ID" value="SEN33482.1"/>
    <property type="molecule type" value="Genomic_DNA"/>
</dbReference>
<dbReference type="GO" id="GO:0008237">
    <property type="term" value="F:metallopeptidase activity"/>
    <property type="evidence" value="ECO:0007669"/>
    <property type="project" value="UniProtKB-KW"/>
</dbReference>
<dbReference type="InterPro" id="IPR037518">
    <property type="entry name" value="MPN"/>
</dbReference>
<evidence type="ECO:0000256" key="2">
    <source>
        <dbReference type="ARBA" id="ARBA00022670"/>
    </source>
</evidence>
<dbReference type="Pfam" id="PF20582">
    <property type="entry name" value="UPF0758_N"/>
    <property type="match status" value="1"/>
</dbReference>
<keyword evidence="3" id="KW-0479">Metal-binding</keyword>
<evidence type="ECO:0000256" key="5">
    <source>
        <dbReference type="ARBA" id="ARBA00022833"/>
    </source>
</evidence>
<dbReference type="PANTHER" id="PTHR30471:SF3">
    <property type="entry name" value="UPF0758 PROTEIN YEES-RELATED"/>
    <property type="match status" value="1"/>
</dbReference>
<feature type="domain" description="MPN" evidence="8">
    <location>
        <begin position="104"/>
        <end position="226"/>
    </location>
</feature>
<dbReference type="PROSITE" id="PS50249">
    <property type="entry name" value="MPN"/>
    <property type="match status" value="1"/>
</dbReference>
<dbReference type="InterPro" id="IPR001405">
    <property type="entry name" value="UPF0758"/>
</dbReference>
<keyword evidence="6" id="KW-0482">Metalloprotease</keyword>
<gene>
    <name evidence="9" type="ORF">SAMN05216454_102194</name>
</gene>